<evidence type="ECO:0000256" key="3">
    <source>
        <dbReference type="ARBA" id="ARBA00023186"/>
    </source>
</evidence>
<evidence type="ECO:0000256" key="1">
    <source>
        <dbReference type="ARBA" id="ARBA00008045"/>
    </source>
</evidence>
<dbReference type="InterPro" id="IPR009053">
    <property type="entry name" value="Prefoldin"/>
</dbReference>
<comment type="caution">
    <text evidence="6">The sequence shown here is derived from an EMBL/GenBank/DDBJ whole genome shotgun (WGS) entry which is preliminary data.</text>
</comment>
<dbReference type="InterPro" id="IPR002777">
    <property type="entry name" value="PFD_beta-like"/>
</dbReference>
<dbReference type="PANTHER" id="PTHR21100">
    <property type="entry name" value="PREFOLDIN SUBUNIT 4"/>
    <property type="match status" value="1"/>
</dbReference>
<dbReference type="PIRSF" id="PIRSF016477">
    <property type="entry name" value="Prefoldin_subunit_4"/>
    <property type="match status" value="1"/>
</dbReference>
<proteinExistence type="inferred from homology"/>
<gene>
    <name evidence="6" type="ORF">PR048_003469</name>
</gene>
<dbReference type="Gene3D" id="1.10.287.370">
    <property type="match status" value="1"/>
</dbReference>
<organism evidence="6 7">
    <name type="scientific">Dryococelus australis</name>
    <dbReference type="NCBI Taxonomy" id="614101"/>
    <lineage>
        <taxon>Eukaryota</taxon>
        <taxon>Metazoa</taxon>
        <taxon>Ecdysozoa</taxon>
        <taxon>Arthropoda</taxon>
        <taxon>Hexapoda</taxon>
        <taxon>Insecta</taxon>
        <taxon>Pterygota</taxon>
        <taxon>Neoptera</taxon>
        <taxon>Polyneoptera</taxon>
        <taxon>Phasmatodea</taxon>
        <taxon>Verophasmatodea</taxon>
        <taxon>Anareolatae</taxon>
        <taxon>Phasmatidae</taxon>
        <taxon>Eurycanthinae</taxon>
        <taxon>Dryococelus</taxon>
    </lineage>
</organism>
<reference evidence="6 7" key="1">
    <citation type="submission" date="2023-02" db="EMBL/GenBank/DDBJ databases">
        <title>LHISI_Scaffold_Assembly.</title>
        <authorList>
            <person name="Stuart O.P."/>
            <person name="Cleave R."/>
            <person name="Magrath M.J.L."/>
            <person name="Mikheyev A.S."/>
        </authorList>
    </citation>
    <scope>NUCLEOTIDE SEQUENCE [LARGE SCALE GENOMIC DNA]</scope>
    <source>
        <strain evidence="6">Daus_M_001</strain>
        <tissue evidence="6">Leg muscle</tissue>
    </source>
</reference>
<dbReference type="InterPro" id="IPR016661">
    <property type="entry name" value="PFDN4"/>
</dbReference>
<comment type="similarity">
    <text evidence="1 4">Belongs to the prefoldin subunit beta family.</text>
</comment>
<feature type="coiled-coil region" evidence="5">
    <location>
        <begin position="96"/>
        <end position="123"/>
    </location>
</feature>
<keyword evidence="3 4" id="KW-0143">Chaperone</keyword>
<evidence type="ECO:0000313" key="7">
    <source>
        <dbReference type="Proteomes" id="UP001159363"/>
    </source>
</evidence>
<evidence type="ECO:0000256" key="4">
    <source>
        <dbReference type="PIRNR" id="PIRNR016477"/>
    </source>
</evidence>
<feature type="coiled-coil region" evidence="5">
    <location>
        <begin position="32"/>
        <end position="66"/>
    </location>
</feature>
<evidence type="ECO:0000313" key="6">
    <source>
        <dbReference type="EMBL" id="KAJ8898109.1"/>
    </source>
</evidence>
<accession>A0ABQ9IN47</accession>
<comment type="subunit">
    <text evidence="2 4">Heterohexamer of two PFD-alpha type and four PFD-beta type subunits.</text>
</comment>
<keyword evidence="7" id="KW-1185">Reference proteome</keyword>
<protein>
    <recommendedName>
        <fullName evidence="4">Prefoldin subunit 4</fullName>
    </recommendedName>
</protein>
<sequence>MGLSTEMQLPPLSVPDSDVHITFDDQQKINKFARYNARFEDLKEQLKSKKNDLQNLDDAAEELLLSDDSDMIPYAMGEVFVYRSVPNIQVMIEQAKEKVHTEIASLEAQAAELESIMSDMKTLLYAKFGNHINLEADDD</sequence>
<name>A0ABQ9IN47_9NEOP</name>
<dbReference type="PANTHER" id="PTHR21100:SF9">
    <property type="entry name" value="PREFOLDIN SUBUNIT 4"/>
    <property type="match status" value="1"/>
</dbReference>
<evidence type="ECO:0000256" key="2">
    <source>
        <dbReference type="ARBA" id="ARBA00011695"/>
    </source>
</evidence>
<keyword evidence="5" id="KW-0175">Coiled coil</keyword>
<evidence type="ECO:0000256" key="5">
    <source>
        <dbReference type="SAM" id="Coils"/>
    </source>
</evidence>
<dbReference type="Proteomes" id="UP001159363">
    <property type="component" value="Chromosome 1"/>
</dbReference>
<dbReference type="EMBL" id="JARBHB010000001">
    <property type="protein sequence ID" value="KAJ8898109.1"/>
    <property type="molecule type" value="Genomic_DNA"/>
</dbReference>
<dbReference type="CDD" id="cd23165">
    <property type="entry name" value="Prefoldin_4"/>
    <property type="match status" value="1"/>
</dbReference>
<dbReference type="SUPFAM" id="SSF46579">
    <property type="entry name" value="Prefoldin"/>
    <property type="match status" value="1"/>
</dbReference>
<dbReference type="Pfam" id="PF01920">
    <property type="entry name" value="Prefoldin_2"/>
    <property type="match status" value="1"/>
</dbReference>
<comment type="function">
    <text evidence="4">Binds specifically to cytosolic chaperonin (c-CPN) and transfers target proteins to it. Binds to nascent polypeptide chain and promotes folding in an environment in which there are many competing pathways for nonnative proteins.</text>
</comment>